<evidence type="ECO:0000313" key="1">
    <source>
        <dbReference type="EMBL" id="RKK91425.1"/>
    </source>
</evidence>
<comment type="caution">
    <text evidence="1">The sequence shown here is derived from an EMBL/GenBank/DDBJ whole genome shotgun (WGS) entry which is preliminary data.</text>
</comment>
<dbReference type="VEuPathDB" id="FungiDB:FOXG_22575"/>
<dbReference type="VEuPathDB" id="FungiDB:FOC1_g10001944"/>
<organism evidence="1 2">
    <name type="scientific">Fusarium oxysporum</name>
    <name type="common">Fusarium vascular wilt</name>
    <dbReference type="NCBI Taxonomy" id="5507"/>
    <lineage>
        <taxon>Eukaryota</taxon>
        <taxon>Fungi</taxon>
        <taxon>Dikarya</taxon>
        <taxon>Ascomycota</taxon>
        <taxon>Pezizomycotina</taxon>
        <taxon>Sordariomycetes</taxon>
        <taxon>Hypocreomycetidae</taxon>
        <taxon>Hypocreales</taxon>
        <taxon>Nectriaceae</taxon>
        <taxon>Fusarium</taxon>
        <taxon>Fusarium oxysporum species complex</taxon>
    </lineage>
</organism>
<name>A0A420NI95_FUSOX</name>
<dbReference type="Proteomes" id="UP000285860">
    <property type="component" value="Unassembled WGS sequence"/>
</dbReference>
<evidence type="ECO:0000313" key="2">
    <source>
        <dbReference type="Proteomes" id="UP000285860"/>
    </source>
</evidence>
<accession>A0A420NI95</accession>
<sequence>MREGAGIDALFKLAFYADLIVLPDSVSSRSQVIDQSREGIKSLQYVIGLVEDAEKIALKAEIPPLRPHTASRANNRRGILSRDAGRIDARNSFPTPVPWLRRLGSVLHLNEFGGRKDFLRDLIGLEYEVDPNNPDELDDGQLGFIHIAFDRMVNHAKAVITPDIIYWYALFEANRKELDKDRVMLGRR</sequence>
<dbReference type="VEuPathDB" id="FungiDB:FOIG_16690"/>
<dbReference type="AlphaFoldDB" id="A0A420NI95"/>
<dbReference type="EMBL" id="MRCY01000228">
    <property type="protein sequence ID" value="RKK91425.1"/>
    <property type="molecule type" value="Genomic_DNA"/>
</dbReference>
<dbReference type="VEuPathDB" id="FungiDB:FOMG_19642"/>
<dbReference type="OrthoDB" id="5098016at2759"/>
<reference evidence="1 2" key="1">
    <citation type="journal article" date="2018" name="Sci. Rep.">
        <title>Characterisation of pathogen-specific regions and novel effector candidates in Fusarium oxysporum f. sp. cepae.</title>
        <authorList>
            <person name="Armitage A.D."/>
            <person name="Taylor A."/>
            <person name="Sobczyk M.K."/>
            <person name="Baxter L."/>
            <person name="Greenfield B.P."/>
            <person name="Bates H.J."/>
            <person name="Wilson F."/>
            <person name="Jackson A.C."/>
            <person name="Ott S."/>
            <person name="Harrison R.J."/>
            <person name="Clarkson J.P."/>
        </authorList>
    </citation>
    <scope>NUCLEOTIDE SEQUENCE [LARGE SCALE GENOMIC DNA]</scope>
    <source>
        <strain evidence="1 2">Fo_A28</strain>
    </source>
</reference>
<proteinExistence type="predicted"/>
<dbReference type="VEuPathDB" id="FungiDB:FOZG_17013"/>
<gene>
    <name evidence="1" type="ORF">BFJ68_g16188</name>
</gene>
<protein>
    <submittedName>
        <fullName evidence="1">Uncharacterized protein</fullName>
    </submittedName>
</protein>